<dbReference type="SUPFAM" id="SSF88946">
    <property type="entry name" value="Sigma2 domain of RNA polymerase sigma factors"/>
    <property type="match status" value="1"/>
</dbReference>
<feature type="domain" description="RNA polymerase sigma-70 region 2" evidence="7">
    <location>
        <begin position="53"/>
        <end position="119"/>
    </location>
</feature>
<dbReference type="InterPro" id="IPR007630">
    <property type="entry name" value="RNA_pol_sigma70_r4"/>
</dbReference>
<keyword evidence="10" id="KW-1185">Reference proteome</keyword>
<evidence type="ECO:0000256" key="3">
    <source>
        <dbReference type="ARBA" id="ARBA00023082"/>
    </source>
</evidence>
<evidence type="ECO:0000256" key="2">
    <source>
        <dbReference type="ARBA" id="ARBA00023015"/>
    </source>
</evidence>
<dbReference type="RefSeq" id="WP_097207519.1">
    <property type="nucleotide sequence ID" value="NZ_JACHXB010000006.1"/>
</dbReference>
<dbReference type="OrthoDB" id="265863at2"/>
<dbReference type="Proteomes" id="UP000219514">
    <property type="component" value="Unassembled WGS sequence"/>
</dbReference>
<dbReference type="InterPro" id="IPR036388">
    <property type="entry name" value="WH-like_DNA-bd_sf"/>
</dbReference>
<keyword evidence="3" id="KW-0731">Sigma factor</keyword>
<evidence type="ECO:0000259" key="7">
    <source>
        <dbReference type="Pfam" id="PF04542"/>
    </source>
</evidence>
<dbReference type="EMBL" id="OBDO01000007">
    <property type="protein sequence ID" value="SNX97570.1"/>
    <property type="molecule type" value="Genomic_DNA"/>
</dbReference>
<dbReference type="Gene3D" id="1.10.10.10">
    <property type="entry name" value="Winged helix-like DNA-binding domain superfamily/Winged helix DNA-binding domain"/>
    <property type="match status" value="1"/>
</dbReference>
<dbReference type="GO" id="GO:0016987">
    <property type="term" value="F:sigma factor activity"/>
    <property type="evidence" value="ECO:0007669"/>
    <property type="project" value="UniProtKB-KW"/>
</dbReference>
<dbReference type="InterPro" id="IPR013325">
    <property type="entry name" value="RNA_pol_sigma_r2"/>
</dbReference>
<sequence>MAASLRQPTRPVPVHGGEATVTVFHPRRWAHEITAQLVRRAADGDEAAWTAVVEEYGSLVWSVTRSFRLSDAQAADAVQTTWLRLLEEIDAIREPERLAGWLRTTARRTCLETIRRTGRELPSDPHAHESGAAPEPAADRPDGDPEEQLLRQERVTQVRSALQQLPERSQQLLELLVASPPMSYEEIGTRLGMPVGSIGPTRARLLTRLRTTLTAAGVADAA</sequence>
<dbReference type="SUPFAM" id="SSF88659">
    <property type="entry name" value="Sigma3 and sigma4 domains of RNA polymerase sigma factors"/>
    <property type="match status" value="1"/>
</dbReference>
<evidence type="ECO:0000313" key="10">
    <source>
        <dbReference type="Proteomes" id="UP000219514"/>
    </source>
</evidence>
<feature type="domain" description="RNA polymerase sigma-70 region 4" evidence="8">
    <location>
        <begin position="161"/>
        <end position="198"/>
    </location>
</feature>
<dbReference type="InterPro" id="IPR013324">
    <property type="entry name" value="RNA_pol_sigma_r3/r4-like"/>
</dbReference>
<dbReference type="PANTHER" id="PTHR43133">
    <property type="entry name" value="RNA POLYMERASE ECF-TYPE SIGMA FACTO"/>
    <property type="match status" value="1"/>
</dbReference>
<evidence type="ECO:0000256" key="6">
    <source>
        <dbReference type="SAM" id="MobiDB-lite"/>
    </source>
</evidence>
<gene>
    <name evidence="9" type="ORF">SAMN06893097_107214</name>
</gene>
<evidence type="ECO:0000313" key="9">
    <source>
        <dbReference type="EMBL" id="SNX97570.1"/>
    </source>
</evidence>
<evidence type="ECO:0000256" key="4">
    <source>
        <dbReference type="ARBA" id="ARBA00023125"/>
    </source>
</evidence>
<dbReference type="InterPro" id="IPR007627">
    <property type="entry name" value="RNA_pol_sigma70_r2"/>
</dbReference>
<name>A0A285EEZ2_9ACTN</name>
<evidence type="ECO:0000256" key="5">
    <source>
        <dbReference type="ARBA" id="ARBA00023163"/>
    </source>
</evidence>
<dbReference type="Pfam" id="PF04542">
    <property type="entry name" value="Sigma70_r2"/>
    <property type="match status" value="1"/>
</dbReference>
<proteinExistence type="inferred from homology"/>
<comment type="similarity">
    <text evidence="1">Belongs to the sigma-70 factor family. ECF subfamily.</text>
</comment>
<feature type="region of interest" description="Disordered" evidence="6">
    <location>
        <begin position="116"/>
        <end position="145"/>
    </location>
</feature>
<dbReference type="InterPro" id="IPR039425">
    <property type="entry name" value="RNA_pol_sigma-70-like"/>
</dbReference>
<dbReference type="GO" id="GO:0003677">
    <property type="term" value="F:DNA binding"/>
    <property type="evidence" value="ECO:0007669"/>
    <property type="project" value="UniProtKB-KW"/>
</dbReference>
<dbReference type="GO" id="GO:0006352">
    <property type="term" value="P:DNA-templated transcription initiation"/>
    <property type="evidence" value="ECO:0007669"/>
    <property type="project" value="InterPro"/>
</dbReference>
<feature type="compositionally biased region" description="Basic and acidic residues" evidence="6">
    <location>
        <begin position="116"/>
        <end position="129"/>
    </location>
</feature>
<accession>A0A285EEZ2</accession>
<reference evidence="9 10" key="1">
    <citation type="submission" date="2017-09" db="EMBL/GenBank/DDBJ databases">
        <authorList>
            <person name="Ehlers B."/>
            <person name="Leendertz F.H."/>
        </authorList>
    </citation>
    <scope>NUCLEOTIDE SEQUENCE [LARGE SCALE GENOMIC DNA]</scope>
    <source>
        <strain evidence="9 10">DSM 46844</strain>
    </source>
</reference>
<protein>
    <submittedName>
        <fullName evidence="9">RNA polymerase sigma factor, sigma-70 family</fullName>
    </submittedName>
</protein>
<keyword evidence="2" id="KW-0805">Transcription regulation</keyword>
<dbReference type="Pfam" id="PF04545">
    <property type="entry name" value="Sigma70_r4"/>
    <property type="match status" value="1"/>
</dbReference>
<dbReference type="InterPro" id="IPR014284">
    <property type="entry name" value="RNA_pol_sigma-70_dom"/>
</dbReference>
<organism evidence="9 10">
    <name type="scientific">Geodermatophilus sabuli</name>
    <dbReference type="NCBI Taxonomy" id="1564158"/>
    <lineage>
        <taxon>Bacteria</taxon>
        <taxon>Bacillati</taxon>
        <taxon>Actinomycetota</taxon>
        <taxon>Actinomycetes</taxon>
        <taxon>Geodermatophilales</taxon>
        <taxon>Geodermatophilaceae</taxon>
        <taxon>Geodermatophilus</taxon>
    </lineage>
</organism>
<dbReference type="PANTHER" id="PTHR43133:SF8">
    <property type="entry name" value="RNA POLYMERASE SIGMA FACTOR HI_1459-RELATED"/>
    <property type="match status" value="1"/>
</dbReference>
<evidence type="ECO:0000256" key="1">
    <source>
        <dbReference type="ARBA" id="ARBA00010641"/>
    </source>
</evidence>
<dbReference type="NCBIfam" id="TIGR02937">
    <property type="entry name" value="sigma70-ECF"/>
    <property type="match status" value="1"/>
</dbReference>
<dbReference type="Gene3D" id="1.10.1740.10">
    <property type="match status" value="1"/>
</dbReference>
<evidence type="ECO:0000259" key="8">
    <source>
        <dbReference type="Pfam" id="PF04545"/>
    </source>
</evidence>
<dbReference type="AlphaFoldDB" id="A0A285EEZ2"/>
<keyword evidence="4" id="KW-0238">DNA-binding</keyword>
<keyword evidence="5" id="KW-0804">Transcription</keyword>